<dbReference type="GO" id="GO:0031177">
    <property type="term" value="F:phosphopantetheine binding"/>
    <property type="evidence" value="ECO:0007669"/>
    <property type="project" value="InterPro"/>
</dbReference>
<organism evidence="6 7">
    <name type="scientific">Chitinophaga filiformis</name>
    <name type="common">Myxococcus filiformis</name>
    <name type="synonym">Flexibacter filiformis</name>
    <dbReference type="NCBI Taxonomy" id="104663"/>
    <lineage>
        <taxon>Bacteria</taxon>
        <taxon>Pseudomonadati</taxon>
        <taxon>Bacteroidota</taxon>
        <taxon>Chitinophagia</taxon>
        <taxon>Chitinophagales</taxon>
        <taxon>Chitinophagaceae</taxon>
        <taxon>Chitinophaga</taxon>
    </lineage>
</organism>
<evidence type="ECO:0000256" key="3">
    <source>
        <dbReference type="ARBA" id="ARBA00022553"/>
    </source>
</evidence>
<dbReference type="InterPro" id="IPR009081">
    <property type="entry name" value="PP-bd_ACP"/>
</dbReference>
<dbReference type="FunFam" id="3.40.50.980:FF:000001">
    <property type="entry name" value="Non-ribosomal peptide synthetase"/>
    <property type="match status" value="2"/>
</dbReference>
<dbReference type="Gene3D" id="1.10.1200.10">
    <property type="entry name" value="ACP-like"/>
    <property type="match status" value="3"/>
</dbReference>
<dbReference type="SUPFAM" id="SSF56801">
    <property type="entry name" value="Acetyl-CoA synthetase-like"/>
    <property type="match status" value="3"/>
</dbReference>
<dbReference type="CDD" id="cd19531">
    <property type="entry name" value="LCL_NRPS-like"/>
    <property type="match status" value="2"/>
</dbReference>
<dbReference type="GO" id="GO:0005737">
    <property type="term" value="C:cytoplasm"/>
    <property type="evidence" value="ECO:0007669"/>
    <property type="project" value="TreeGrafter"/>
</dbReference>
<dbReference type="Proteomes" id="UP000199045">
    <property type="component" value="Unassembled WGS sequence"/>
</dbReference>
<keyword evidence="3" id="KW-0597">Phosphoprotein</keyword>
<dbReference type="NCBIfam" id="TIGR01733">
    <property type="entry name" value="AA-adenyl-dom"/>
    <property type="match status" value="3"/>
</dbReference>
<gene>
    <name evidence="6" type="ORF">SAMN04488121_110182</name>
</gene>
<dbReference type="RefSeq" id="WP_089837589.1">
    <property type="nucleotide sequence ID" value="NZ_FNBN01000010.1"/>
</dbReference>
<evidence type="ECO:0000256" key="4">
    <source>
        <dbReference type="SAM" id="MobiDB-lite"/>
    </source>
</evidence>
<accession>A0A1G8B863</accession>
<dbReference type="OrthoDB" id="9778383at2"/>
<feature type="domain" description="Carrier" evidence="5">
    <location>
        <begin position="1786"/>
        <end position="1861"/>
    </location>
</feature>
<dbReference type="Gene3D" id="3.30.559.30">
    <property type="entry name" value="Nonribosomal peptide synthetase, condensation domain"/>
    <property type="match status" value="3"/>
</dbReference>
<dbReference type="PANTHER" id="PTHR45527:SF1">
    <property type="entry name" value="FATTY ACID SYNTHASE"/>
    <property type="match status" value="1"/>
</dbReference>
<dbReference type="CDD" id="cd05930">
    <property type="entry name" value="A_NRPS"/>
    <property type="match status" value="3"/>
</dbReference>
<protein>
    <submittedName>
        <fullName evidence="6">Amino acid adenylation domain-containing protein</fullName>
    </submittedName>
</protein>
<dbReference type="GO" id="GO:0044550">
    <property type="term" value="P:secondary metabolite biosynthetic process"/>
    <property type="evidence" value="ECO:0007669"/>
    <property type="project" value="TreeGrafter"/>
</dbReference>
<dbReference type="InterPro" id="IPR020806">
    <property type="entry name" value="PKS_PP-bd"/>
</dbReference>
<dbReference type="Gene3D" id="3.30.300.30">
    <property type="match status" value="3"/>
</dbReference>
<feature type="domain" description="Carrier" evidence="5">
    <location>
        <begin position="739"/>
        <end position="814"/>
    </location>
</feature>
<dbReference type="InterPro" id="IPR042099">
    <property type="entry name" value="ANL_N_sf"/>
</dbReference>
<evidence type="ECO:0000256" key="1">
    <source>
        <dbReference type="ARBA" id="ARBA00001957"/>
    </source>
</evidence>
<proteinExistence type="predicted"/>
<evidence type="ECO:0000256" key="2">
    <source>
        <dbReference type="ARBA" id="ARBA00022450"/>
    </source>
</evidence>
<dbReference type="Gene3D" id="3.40.50.12780">
    <property type="entry name" value="N-terminal domain of ligase-like"/>
    <property type="match status" value="3"/>
</dbReference>
<dbReference type="InterPro" id="IPR025110">
    <property type="entry name" value="AMP-bd_C"/>
</dbReference>
<dbReference type="InterPro" id="IPR023213">
    <property type="entry name" value="CAT-like_dom_sf"/>
</dbReference>
<dbReference type="Pfam" id="PF00550">
    <property type="entry name" value="PP-binding"/>
    <property type="match status" value="3"/>
</dbReference>
<dbReference type="InterPro" id="IPR006162">
    <property type="entry name" value="Ppantetheine_attach_site"/>
</dbReference>
<dbReference type="InterPro" id="IPR001242">
    <property type="entry name" value="Condensation_dom"/>
</dbReference>
<dbReference type="SUPFAM" id="SSF52777">
    <property type="entry name" value="CoA-dependent acyltransferases"/>
    <property type="match status" value="5"/>
</dbReference>
<dbReference type="Pfam" id="PF00668">
    <property type="entry name" value="Condensation"/>
    <property type="match status" value="2"/>
</dbReference>
<sequence length="2933" mass="327511">MDLQQQSALDYWFRQCKNNSDGPFFLTGSRSSIACNLSSATLAKLEQAGNRQDMSTLVIVLAAWLVLLKRYGLDQQVVFMPPVVGGPVPVPAEKGQQLYFRFDIHKDTVFREMVNGLSLAFKTALQHQDYNAGKLDELFEANGLPVRTAHYQVGIAHDSLHDIPSCTERAALALVILKDQPWQLYYQEGILPGHLLDQLPLHLDRILSSLLHEPGKPVLQSAMLSDEELAHLYALSGEAQQIPVKGQLLHELFEQTVEERPHGIVLVDKEDKITYKELAEEANRLAGYLSGVAGVRPGDVVALLMTHDKWAIISILGILKAGATYLPIDTAYPAERIAYMIHDAKAVLTISNVPVSIPGIPVLEMEWWEGERNLYPSNTTLPVVTADTAAYIIYTSGSTGHPKGVAITHVQVCQLLASLQHEMGFGTGLHYILNASLSFDAAVKEIFLPLAYKGTLHLPPDYRNIPQLADYLQQHHINVLHASPLYWEALLPLLPSVPLQYISCGGDVLSSRLAADIRKQLPEAVFMNLYGPTETCINATGYRINHVTTSVPIGSALPGYSVFVVDREGSLLPLGMAGELCIAGQGIAAGYINNKAATEQAFVSLEINGVRRLYRTGDKVKWNEQGELEFLGRMDQQVKIRGYRIEPEEVRLAILKDNRVAEAYVTADNGADGVPVLVAYLRMTTAESPEVVKTFVSAQLPAYMLPSKWVVVKHFPRNTAGKIDKTKLPDPEDIQQYIAPVKATEKALAVMWKDVLKIDHAGLHDHFFDRGGHSLSAIRLLSVIIQQLQVKLELNDIFTFPVLKDMAARIDQQTGVPVLSIPIAPSAAYYPVSPAQQRLWIIDRLEEGKAPYNIPLAFQINGKLDEAALFKALDIISRQYDILRTSFIEIDGAPYMQVQDASTFQPAVEKVWYSAHPEELCAAAAARPFVLEQSPLWRLLLIYVEGGVVGMLTFHHIIADGWSMHVFTDTLLSLYKDIATGKSPLHQPLSLQYKDYAVWMRENMQSEKMLAAQRYWEGEFEKGVTPVALPADNTRPLVKAYQGHAIYTSFPADLADKLQRFSQQQEVTPFVILLAAFRLLLYRYTAQPDIVIGVPVSGREQGALDQQIGFFVNILPVLLHITEEDNFHTLIQREKAHLLESYRHQDYPFDKLVEILKIERDSSRSPLFDVMFGSWPGNELMDKALLPDQQLSSFEMPVTTSKYDLLLNVETVEGNYRIYTEYDTALFSEMRIRQMMDHYLLLLDAALDHAADTITSLDYITTAEYNTLLNDFQSQRLVYPYHPSLYHLFMHQVALVPGRKAVIADEGTLDYATLSGKVNQLAAALIAHGITPGQPVGIIMKRSSVLLISILAIHKAGAFYVPLSPSLPIHRISYILQDAAVKVVLTDADLVTVVENEADVLIPELLLAATYEGEEVPAQTGSLAYMIYTSGSTGEPKGVAITHQQVMNTLWALQELYPSGEEDTWLLKTNYTFDVSVSELFGWIPGGSKVAILREGEEKELHLLLEAIRRKKITHISFVPSLFTLFFDTLKTDKEAFRLLRYILIAGEAFPEKLVMAIHAGGWAEKVFNLYGPTEASIYTTAFALEDYQEGKPVYIGKPLPNVKVYILDANDRLVASGVYGELCIGGPGVSNGYWNNPALTAARFTRDPFGEGILYRSGDLARWSNDGNIEYLGRKDEQVKINGYRVETGEIEHVLEKAPGIRQAIVVKKTDHAGNARLIAYVTTDGVADTTSLSVFAGQWLPSYMIPVMYVVLDVMPVSSSGKIDRKALPDPDFSVGSEEGSYTPPEAPSQEQLARLWSQLLSVDKPGIHDNFFRLGGNSLLAIKLSAAIRKEYNVVLAVKDIFRFPTIAQLDTFMGTLKKDSTQLVAAAAHGPLPLSFSQERFWLLDKWGQGATYHIPVVLRLKGDLNIAALENALSVVIQRHSALRTLVREKNGIPFQHIVDAASWKLTITEDIRFSDSAYLDTYIHAFVYNAFDLSVDLPVRGSLLKINPQEHLFLLTFHHIAIDIWSVYLMGDEIGRLYKDGAAQLELLPVQYADYALWQRRQMETGELAQRLQHWKEELKDIGPLEMPADHIRPAVNEYNGNTYRAVINPEITTRIRQLAAGYNTTLFVALLSVFKVLLHRYTGKQDIAVGVPVANRDLEDVSSLVGCFINTIVLRSQVKPDMPFEQLLQELSRHAAIAYAHQDVPFEMVLEQLGGSGDRNALFEVMFDLQDMPASTPLELDGIAIEEVKFQRTKAFFDLNFALSTDRINGTIILDVEYNTALFEAARIEQLVNHYITLLQSVIQDQQCLVGNMQLLTVADHVMLTTFSGEKVVFPQTNSILDMIREQGVQHPDRMAVLFNDRGISFRQLEEQSNQLAHYLQEQGIQKEATVAIWLNRSVEVVVAMLGILKAGASYLPIDPAYPPERVAYMLEDAAATMMITDSPDVVKENILVIPVDQLPVIMSRYSPDPVATDIHPQQLAYTIYTSGSTGQPKGVMIAHRNLVNITYGWRWKFDLDKQRTVVLSLASIAFDVFTGDLCRALPNGGTLVIADTRNLDWGELYSVMQKHQVTYIESTPAVITNLFSHIDKHSLDISFLRVMVSCADALPAEKYIYLRKRFLSSRLRVLNSYGITETTIDCSGYEQDTPIIGITPIGRSLPNIFYYILDEQQQQVPVNVWGELYVGGDGVGIGYRNKPVLTAERFINIMIGGEMKRVYKSGDIARWTPDGNVVFGGRRDDQVKVRGFRIELSEIVNNLLQYPSVKSAVAVVHATPGNTAEKYICAYYVADDNTVESPTVSALRNFLQDKLPHYMVPQYFIRLDAIPVTSNKKVDKKRLPLPETAGLQSGQEIVLPANEVESTLYTLWTDVLKGVPFGVTDNFFEIGGNSLKAVQLLALINEQCFTDIKMRTFIASPVIRELSQHVIRFYEEQKELFEEALEDGAGDQA</sequence>
<dbReference type="InterPro" id="IPR020845">
    <property type="entry name" value="AMP-binding_CS"/>
</dbReference>
<dbReference type="Pfam" id="PF13193">
    <property type="entry name" value="AMP-binding_C"/>
    <property type="match status" value="2"/>
</dbReference>
<evidence type="ECO:0000313" key="6">
    <source>
        <dbReference type="EMBL" id="SDH29193.1"/>
    </source>
</evidence>
<dbReference type="FunFam" id="1.10.1200.10:FF:000005">
    <property type="entry name" value="Nonribosomal peptide synthetase 1"/>
    <property type="match status" value="2"/>
</dbReference>
<dbReference type="PANTHER" id="PTHR45527">
    <property type="entry name" value="NONRIBOSOMAL PEPTIDE SYNTHETASE"/>
    <property type="match status" value="1"/>
</dbReference>
<evidence type="ECO:0000259" key="5">
    <source>
        <dbReference type="PROSITE" id="PS50075"/>
    </source>
</evidence>
<dbReference type="InterPro" id="IPR045851">
    <property type="entry name" value="AMP-bd_C_sf"/>
</dbReference>
<dbReference type="SUPFAM" id="SSF47336">
    <property type="entry name" value="ACP-like"/>
    <property type="match status" value="3"/>
</dbReference>
<keyword evidence="2" id="KW-0596">Phosphopantetheine</keyword>
<dbReference type="InterPro" id="IPR000873">
    <property type="entry name" value="AMP-dep_synth/lig_dom"/>
</dbReference>
<feature type="region of interest" description="Disordered" evidence="4">
    <location>
        <begin position="1770"/>
        <end position="1789"/>
    </location>
</feature>
<feature type="domain" description="Carrier" evidence="5">
    <location>
        <begin position="2839"/>
        <end position="2914"/>
    </location>
</feature>
<evidence type="ECO:0000313" key="7">
    <source>
        <dbReference type="Proteomes" id="UP000199045"/>
    </source>
</evidence>
<dbReference type="STRING" id="104663.SAMN04488121_110182"/>
<dbReference type="InterPro" id="IPR010071">
    <property type="entry name" value="AA_adenyl_dom"/>
</dbReference>
<dbReference type="GO" id="GO:0043041">
    <property type="term" value="P:amino acid activation for nonribosomal peptide biosynthetic process"/>
    <property type="evidence" value="ECO:0007669"/>
    <property type="project" value="TreeGrafter"/>
</dbReference>
<dbReference type="FunFam" id="3.30.300.30:FF:000015">
    <property type="entry name" value="Nonribosomal peptide synthase SidD"/>
    <property type="match status" value="1"/>
</dbReference>
<dbReference type="PROSITE" id="PS00012">
    <property type="entry name" value="PHOSPHOPANTETHEINE"/>
    <property type="match status" value="2"/>
</dbReference>
<dbReference type="InterPro" id="IPR036736">
    <property type="entry name" value="ACP-like_sf"/>
</dbReference>
<dbReference type="Pfam" id="PF00501">
    <property type="entry name" value="AMP-binding"/>
    <property type="match status" value="3"/>
</dbReference>
<comment type="cofactor">
    <cofactor evidence="1">
        <name>pantetheine 4'-phosphate</name>
        <dbReference type="ChEBI" id="CHEBI:47942"/>
    </cofactor>
</comment>
<dbReference type="Gene3D" id="3.30.559.10">
    <property type="entry name" value="Chloramphenicol acetyltransferase-like domain"/>
    <property type="match status" value="2"/>
</dbReference>
<name>A0A1G8B863_CHIFI</name>
<reference evidence="6 7" key="1">
    <citation type="submission" date="2016-10" db="EMBL/GenBank/DDBJ databases">
        <authorList>
            <person name="de Groot N.N."/>
        </authorList>
    </citation>
    <scope>NUCLEOTIDE SEQUENCE [LARGE SCALE GENOMIC DNA]</scope>
    <source>
        <strain evidence="6 7">DSM 527</strain>
    </source>
</reference>
<dbReference type="EMBL" id="FNBN01000010">
    <property type="protein sequence ID" value="SDH29193.1"/>
    <property type="molecule type" value="Genomic_DNA"/>
</dbReference>
<dbReference type="PROSITE" id="PS50075">
    <property type="entry name" value="CARRIER"/>
    <property type="match status" value="3"/>
</dbReference>
<dbReference type="SMART" id="SM00823">
    <property type="entry name" value="PKS_PP"/>
    <property type="match status" value="2"/>
</dbReference>
<dbReference type="GO" id="GO:0003824">
    <property type="term" value="F:catalytic activity"/>
    <property type="evidence" value="ECO:0007669"/>
    <property type="project" value="InterPro"/>
</dbReference>
<dbReference type="PROSITE" id="PS00455">
    <property type="entry name" value="AMP_BINDING"/>
    <property type="match status" value="2"/>
</dbReference>
<dbReference type="NCBIfam" id="NF003417">
    <property type="entry name" value="PRK04813.1"/>
    <property type="match status" value="3"/>
</dbReference>